<dbReference type="EMBL" id="LR796209">
    <property type="protein sequence ID" value="CAB4127247.1"/>
    <property type="molecule type" value="Genomic_DNA"/>
</dbReference>
<reference evidence="1" key="1">
    <citation type="submission" date="2020-04" db="EMBL/GenBank/DDBJ databases">
        <authorList>
            <person name="Chiriac C."/>
            <person name="Salcher M."/>
            <person name="Ghai R."/>
            <person name="Kavagutti S V."/>
        </authorList>
    </citation>
    <scope>NUCLEOTIDE SEQUENCE</scope>
</reference>
<sequence length="101" mass="11029">MASFYSLNKHIAVIPTVQKAGEVTTKGGFATPEAKKHLRPLVVAFPTSHWEDFSCNAGDVVYVRSEAQLSPPQEIGGVLVSFVPLSEVRLHESPTPIRPME</sequence>
<proteinExistence type="predicted"/>
<organism evidence="1">
    <name type="scientific">uncultured Caudovirales phage</name>
    <dbReference type="NCBI Taxonomy" id="2100421"/>
    <lineage>
        <taxon>Viruses</taxon>
        <taxon>Duplodnaviria</taxon>
        <taxon>Heunggongvirae</taxon>
        <taxon>Uroviricota</taxon>
        <taxon>Caudoviricetes</taxon>
        <taxon>Peduoviridae</taxon>
        <taxon>Maltschvirus</taxon>
        <taxon>Maltschvirus maltsch</taxon>
    </lineage>
</organism>
<gene>
    <name evidence="1" type="ORF">UFOVP75_101</name>
</gene>
<evidence type="ECO:0008006" key="2">
    <source>
        <dbReference type="Google" id="ProtNLM"/>
    </source>
</evidence>
<accession>A0A6J5L1X6</accession>
<name>A0A6J5L1X6_9CAUD</name>
<protein>
    <recommendedName>
        <fullName evidence="2">GroES chaperonin family</fullName>
    </recommendedName>
</protein>
<evidence type="ECO:0000313" key="1">
    <source>
        <dbReference type="EMBL" id="CAB4127247.1"/>
    </source>
</evidence>